<feature type="transmembrane region" description="Helical" evidence="2">
    <location>
        <begin position="38"/>
        <end position="61"/>
    </location>
</feature>
<dbReference type="STRING" id="1121387.GCA_000429885_01847"/>
<dbReference type="PANTHER" id="PTHR30487:SF0">
    <property type="entry name" value="PREPILIN LEADER PEPTIDASE_N-METHYLTRANSFERASE-RELATED"/>
    <property type="match status" value="1"/>
</dbReference>
<dbReference type="Gene3D" id="1.20.120.1220">
    <property type="match status" value="1"/>
</dbReference>
<feature type="domain" description="Prepilin type IV endopeptidase peptidase" evidence="3">
    <location>
        <begin position="17"/>
        <end position="125"/>
    </location>
</feature>
<dbReference type="InterPro" id="IPR000045">
    <property type="entry name" value="Prepilin_IV_endopep_pep"/>
</dbReference>
<dbReference type="RefSeq" id="WP_051277664.1">
    <property type="nucleotide sequence ID" value="NZ_LT906453.1"/>
</dbReference>
<comment type="similarity">
    <text evidence="1">Belongs to the peptidase A24 family.</text>
</comment>
<dbReference type="KEGG" id="dco:SAMEA4475696_0751"/>
<reference evidence="4 5" key="1">
    <citation type="submission" date="2017-06" db="EMBL/GenBank/DDBJ databases">
        <authorList>
            <consortium name="Pathogen Informatics"/>
        </authorList>
    </citation>
    <scope>NUCLEOTIDE SEQUENCE [LARGE SCALE GENOMIC DNA]</scope>
    <source>
        <strain evidence="4 5">NCTC13039</strain>
    </source>
</reference>
<dbReference type="InterPro" id="IPR050882">
    <property type="entry name" value="Prepilin_peptidase/N-MTase"/>
</dbReference>
<gene>
    <name evidence="4" type="ORF">SAMEA4475696_00751</name>
</gene>
<evidence type="ECO:0000313" key="5">
    <source>
        <dbReference type="Proteomes" id="UP000242637"/>
    </source>
</evidence>
<dbReference type="PANTHER" id="PTHR30487">
    <property type="entry name" value="TYPE 4 PREPILIN-LIKE PROTEINS LEADER PEPTIDE-PROCESSING ENZYME"/>
    <property type="match status" value="1"/>
</dbReference>
<evidence type="ECO:0000259" key="3">
    <source>
        <dbReference type="Pfam" id="PF01478"/>
    </source>
</evidence>
<proteinExistence type="inferred from homology"/>
<evidence type="ECO:0000256" key="1">
    <source>
        <dbReference type="ARBA" id="ARBA00005801"/>
    </source>
</evidence>
<dbReference type="Proteomes" id="UP000242637">
    <property type="component" value="Chromosome 1"/>
</dbReference>
<organism evidence="4 5">
    <name type="scientific">Dermatophilus congolensis</name>
    <dbReference type="NCBI Taxonomy" id="1863"/>
    <lineage>
        <taxon>Bacteria</taxon>
        <taxon>Bacillati</taxon>
        <taxon>Actinomycetota</taxon>
        <taxon>Actinomycetes</taxon>
        <taxon>Micrococcales</taxon>
        <taxon>Dermatophilaceae</taxon>
        <taxon>Dermatophilus</taxon>
    </lineage>
</organism>
<feature type="transmembrane region" description="Helical" evidence="2">
    <location>
        <begin position="6"/>
        <end position="26"/>
    </location>
</feature>
<dbReference type="GO" id="GO:0004190">
    <property type="term" value="F:aspartic-type endopeptidase activity"/>
    <property type="evidence" value="ECO:0007669"/>
    <property type="project" value="InterPro"/>
</dbReference>
<dbReference type="EMBL" id="LT906453">
    <property type="protein sequence ID" value="SNV19603.1"/>
    <property type="molecule type" value="Genomic_DNA"/>
</dbReference>
<keyword evidence="2" id="KW-0812">Transmembrane</keyword>
<dbReference type="GO" id="GO:0005886">
    <property type="term" value="C:plasma membrane"/>
    <property type="evidence" value="ECO:0007669"/>
    <property type="project" value="TreeGrafter"/>
</dbReference>
<sequence length="169" mass="18187">MLTPITITITITLDIGFLLWAIPLTYNDIRYHRLPRPLTLGAIAVMLAAGILLWATTALITNDPSRWHTHLATAAAGALSLRLLYRLLHHCAPNSLGRGDVTLALPLGAFLGWHSIDTLIFGAWLGFAFSGITALTLLLTRQAHRHTHIPHGPAMLIGAACAISAGHLT</sequence>
<evidence type="ECO:0000256" key="2">
    <source>
        <dbReference type="SAM" id="Phobius"/>
    </source>
</evidence>
<evidence type="ECO:0000313" key="4">
    <source>
        <dbReference type="EMBL" id="SNV19603.1"/>
    </source>
</evidence>
<dbReference type="AlphaFoldDB" id="A0A239VDA4"/>
<keyword evidence="2" id="KW-1133">Transmembrane helix</keyword>
<dbReference type="GO" id="GO:0006465">
    <property type="term" value="P:signal peptide processing"/>
    <property type="evidence" value="ECO:0007669"/>
    <property type="project" value="TreeGrafter"/>
</dbReference>
<name>A0A239VDA4_9MICO</name>
<protein>
    <submittedName>
        <fullName evidence="4">Type IV leader peptidase family</fullName>
    </submittedName>
</protein>
<dbReference type="GeneID" id="63459015"/>
<accession>A0A239VDA4</accession>
<feature type="transmembrane region" description="Helical" evidence="2">
    <location>
        <begin position="119"/>
        <end position="139"/>
    </location>
</feature>
<dbReference type="Pfam" id="PF01478">
    <property type="entry name" value="Peptidase_A24"/>
    <property type="match status" value="1"/>
</dbReference>
<keyword evidence="5" id="KW-1185">Reference proteome</keyword>
<dbReference type="OrthoDB" id="2087435at2"/>
<keyword evidence="2" id="KW-0472">Membrane</keyword>